<feature type="transmembrane region" description="Helical" evidence="8">
    <location>
        <begin position="104"/>
        <end position="122"/>
    </location>
</feature>
<evidence type="ECO:0000256" key="6">
    <source>
        <dbReference type="ARBA" id="ARBA00023136"/>
    </source>
</evidence>
<feature type="transmembrane region" description="Helical" evidence="8">
    <location>
        <begin position="292"/>
        <end position="314"/>
    </location>
</feature>
<dbReference type="AlphaFoldDB" id="A0A0P6XZR4"/>
<comment type="subcellular location">
    <subcellularLocation>
        <location evidence="1">Cell membrane</location>
        <topology evidence="1">Multi-pass membrane protein</topology>
    </subcellularLocation>
    <subcellularLocation>
        <location evidence="7">Membrane</location>
        <topology evidence="7">Multi-pass membrane protein</topology>
    </subcellularLocation>
</comment>
<dbReference type="InterPro" id="IPR001516">
    <property type="entry name" value="Proton_antipo_N"/>
</dbReference>
<evidence type="ECO:0000256" key="2">
    <source>
        <dbReference type="ARBA" id="ARBA00005346"/>
    </source>
</evidence>
<accession>A0A0P6XZR4</accession>
<evidence type="ECO:0000313" key="12">
    <source>
        <dbReference type="Proteomes" id="UP000050501"/>
    </source>
</evidence>
<dbReference type="PRINTS" id="PR01434">
    <property type="entry name" value="NADHDHGNASE5"/>
</dbReference>
<reference evidence="11 12" key="1">
    <citation type="submission" date="2015-07" db="EMBL/GenBank/DDBJ databases">
        <title>Genome sequence of Levilinea saccharolytica DSM 16555.</title>
        <authorList>
            <person name="Hemp J."/>
            <person name="Ward L.M."/>
            <person name="Pace L.A."/>
            <person name="Fischer W.W."/>
        </authorList>
    </citation>
    <scope>NUCLEOTIDE SEQUENCE [LARGE SCALE GENOMIC DNA]</scope>
    <source>
        <strain evidence="11 12">KIBI-1</strain>
    </source>
</reference>
<dbReference type="InterPro" id="IPR050586">
    <property type="entry name" value="CPA3_Na-H_Antiporter_D"/>
</dbReference>
<dbReference type="STRING" id="229921.ADN01_02460"/>
<evidence type="ECO:0000256" key="1">
    <source>
        <dbReference type="ARBA" id="ARBA00004651"/>
    </source>
</evidence>
<keyword evidence="5 8" id="KW-1133">Transmembrane helix</keyword>
<evidence type="ECO:0000256" key="4">
    <source>
        <dbReference type="ARBA" id="ARBA00022692"/>
    </source>
</evidence>
<evidence type="ECO:0000256" key="8">
    <source>
        <dbReference type="SAM" id="Phobius"/>
    </source>
</evidence>
<dbReference type="Pfam" id="PF00361">
    <property type="entry name" value="Proton_antipo_M"/>
    <property type="match status" value="1"/>
</dbReference>
<evidence type="ECO:0000256" key="5">
    <source>
        <dbReference type="ARBA" id="ARBA00022989"/>
    </source>
</evidence>
<evidence type="ECO:0000313" key="11">
    <source>
        <dbReference type="EMBL" id="KPL90495.1"/>
    </source>
</evidence>
<feature type="transmembrane region" description="Helical" evidence="8">
    <location>
        <begin position="413"/>
        <end position="433"/>
    </location>
</feature>
<feature type="transmembrane region" description="Helical" evidence="8">
    <location>
        <begin position="235"/>
        <end position="257"/>
    </location>
</feature>
<keyword evidence="3" id="KW-1003">Cell membrane</keyword>
<feature type="transmembrane region" description="Helical" evidence="8">
    <location>
        <begin position="263"/>
        <end position="283"/>
    </location>
</feature>
<dbReference type="PANTHER" id="PTHR42703:SF1">
    <property type="entry name" value="NA(+)_H(+) ANTIPORTER SUBUNIT D1"/>
    <property type="match status" value="1"/>
</dbReference>
<feature type="transmembrane region" description="Helical" evidence="8">
    <location>
        <begin position="32"/>
        <end position="53"/>
    </location>
</feature>
<dbReference type="EMBL" id="LGCM01000011">
    <property type="protein sequence ID" value="KPL90495.1"/>
    <property type="molecule type" value="Genomic_DNA"/>
</dbReference>
<comment type="caution">
    <text evidence="11">The sequence shown here is derived from an EMBL/GenBank/DDBJ whole genome shotgun (WGS) entry which is preliminary data.</text>
</comment>
<evidence type="ECO:0000256" key="3">
    <source>
        <dbReference type="ARBA" id="ARBA00022475"/>
    </source>
</evidence>
<dbReference type="InterPro" id="IPR001750">
    <property type="entry name" value="ND/Mrp_TM"/>
</dbReference>
<keyword evidence="4 7" id="KW-0812">Transmembrane</keyword>
<evidence type="ECO:0000259" key="10">
    <source>
        <dbReference type="Pfam" id="PF00662"/>
    </source>
</evidence>
<keyword evidence="6 8" id="KW-0472">Membrane</keyword>
<sequence length="497" mass="52640">MIALPLVAAPIIYLIGRLSVRSRAQSAAPARWMAIVVLLVTAVLAFFAAQPILQGKTLTLTFYAISLRLDGVALLLGATVTFLGLMVAIFSLRYMHGDEGEEKYYALLVAMVGSIIGLGCAADLFNLWVWFEVMAISSFMLVAFYRDQPASLEAGLKYLVQSAAGSVLILLGIALVFASTGMLDLAAIRSVVNGPAPILIAAGALFIIGFGVKAAFVPLHTWLPDAHSQAPSGISAMLSGIVIEAGLVAMLRALGALAAVSSLWGVLLLIFGAFNMLVGNLMALRQEQVKRLLAYSSVSHLGYMLVGLGASITFPLMVGTNGAEGAFFHLFNHATMKGLAFLSVGALLYALHIARGDHGPLVLSDLDGASRRYPAVAFSLAVAVLALGGLPPLSGFMSKWMIFVAGFQSQNGWMIALVIFMALNSVLSLGYYAPLVNRMFRHTPAPIVENGARVSVSMRVPLALLTLLTVVLGFWPTLLSWLTAPAAAALMAWFGVQ</sequence>
<name>A0A0P6XZR4_9CHLR</name>
<feature type="domain" description="NADH:quinone oxidoreductase/Mrp antiporter transmembrane" evidence="9">
    <location>
        <begin position="121"/>
        <end position="420"/>
    </location>
</feature>
<dbReference type="Pfam" id="PF00662">
    <property type="entry name" value="Proton_antipo_N"/>
    <property type="match status" value="1"/>
</dbReference>
<keyword evidence="12" id="KW-1185">Reference proteome</keyword>
<evidence type="ECO:0008006" key="13">
    <source>
        <dbReference type="Google" id="ProtNLM"/>
    </source>
</evidence>
<feature type="transmembrane region" description="Helical" evidence="8">
    <location>
        <begin position="334"/>
        <end position="354"/>
    </location>
</feature>
<feature type="transmembrane region" description="Helical" evidence="8">
    <location>
        <begin position="158"/>
        <end position="178"/>
    </location>
</feature>
<protein>
    <recommendedName>
        <fullName evidence="13">NADH:quinone oxidoreductase/Mrp antiporter membrane subunit domain-containing protein</fullName>
    </recommendedName>
</protein>
<comment type="similarity">
    <text evidence="2">Belongs to the CPA3 antiporters (TC 2.A.63) subunit D family.</text>
</comment>
<dbReference type="PANTHER" id="PTHR42703">
    <property type="entry name" value="NADH DEHYDROGENASE"/>
    <property type="match status" value="1"/>
</dbReference>
<evidence type="ECO:0000256" key="7">
    <source>
        <dbReference type="RuleBase" id="RU000320"/>
    </source>
</evidence>
<feature type="transmembrane region" description="Helical" evidence="8">
    <location>
        <begin position="375"/>
        <end position="393"/>
    </location>
</feature>
<dbReference type="Proteomes" id="UP000050501">
    <property type="component" value="Unassembled WGS sequence"/>
</dbReference>
<organism evidence="11 12">
    <name type="scientific">Levilinea saccharolytica</name>
    <dbReference type="NCBI Taxonomy" id="229921"/>
    <lineage>
        <taxon>Bacteria</taxon>
        <taxon>Bacillati</taxon>
        <taxon>Chloroflexota</taxon>
        <taxon>Anaerolineae</taxon>
        <taxon>Anaerolineales</taxon>
        <taxon>Anaerolineaceae</taxon>
        <taxon>Levilinea</taxon>
    </lineage>
</organism>
<proteinExistence type="inferred from homology"/>
<evidence type="ECO:0000259" key="9">
    <source>
        <dbReference type="Pfam" id="PF00361"/>
    </source>
</evidence>
<feature type="transmembrane region" description="Helical" evidence="8">
    <location>
        <begin position="198"/>
        <end position="223"/>
    </location>
</feature>
<feature type="transmembrane region" description="Helical" evidence="8">
    <location>
        <begin position="128"/>
        <end position="146"/>
    </location>
</feature>
<feature type="transmembrane region" description="Helical" evidence="8">
    <location>
        <begin position="73"/>
        <end position="92"/>
    </location>
</feature>
<gene>
    <name evidence="11" type="ORF">ADN01_02460</name>
</gene>
<dbReference type="GO" id="GO:0005886">
    <property type="term" value="C:plasma membrane"/>
    <property type="evidence" value="ECO:0007669"/>
    <property type="project" value="UniProtKB-SubCell"/>
</dbReference>
<feature type="domain" description="NADH-Ubiquinone oxidoreductase (complex I) chain 5 N-terminal" evidence="10">
    <location>
        <begin position="65"/>
        <end position="105"/>
    </location>
</feature>